<dbReference type="InterPro" id="IPR008921">
    <property type="entry name" value="DNA_pol3_clamp-load_cplx_C"/>
</dbReference>
<dbReference type="Gene3D" id="1.20.272.10">
    <property type="match status" value="1"/>
</dbReference>
<proteinExistence type="predicted"/>
<organism evidence="1 2">
    <name type="scientific">Rhizobium laguerreae</name>
    <dbReference type="NCBI Taxonomy" id="1076926"/>
    <lineage>
        <taxon>Bacteria</taxon>
        <taxon>Pseudomonadati</taxon>
        <taxon>Pseudomonadota</taxon>
        <taxon>Alphaproteobacteria</taxon>
        <taxon>Hyphomicrobiales</taxon>
        <taxon>Rhizobiaceae</taxon>
        <taxon>Rhizobium/Agrobacterium group</taxon>
        <taxon>Rhizobium</taxon>
    </lineage>
</organism>
<dbReference type="AlphaFoldDB" id="A0AB35FLZ0"/>
<name>A0AB35FLZ0_9HYPH</name>
<accession>A0AB35FLZ0</accession>
<evidence type="ECO:0000313" key="1">
    <source>
        <dbReference type="EMBL" id="MBY3067058.1"/>
    </source>
</evidence>
<sequence length="364" mass="39642">MNSRISALPPIDPWLASSLLQKAIRRGEIDLAQDAVAKLYRLRGNLVWRRLTLIAFEDIGIGDVDLIAEVTKLSTDQHLRRNVGTDAEIISSLVKRMAEAPKCREPDFLICTAKQAPAHEALRCRVAGLSLAERVSLALSPEEQLVSRSVATWMASGINGGGPITLHEGDLPGLMSGFEKLGLPHPLSSAVAAASGKTKEPIVAMVPLLWAAIKQAGEELTVIKDQLPPSISCRGVPSYAFDKHTRLGKHAVAQLLRENNTVRDCVSDYVPEFRARDMVEMAAFYADAVALDRRVTWTQSVGLEALGIETDMTKIGCPVEGVLPITNVVRNNLDHLNDIRQRLFSSKGLEAAQRTLPLTRGAKP</sequence>
<gene>
    <name evidence="1" type="ORF">HFO74_27165</name>
</gene>
<dbReference type="RefSeq" id="WP_221979852.1">
    <property type="nucleotide sequence ID" value="NZ_JAAXQQ010000010.1"/>
</dbReference>
<dbReference type="Proteomes" id="UP000758022">
    <property type="component" value="Unassembled WGS sequence"/>
</dbReference>
<protein>
    <submittedName>
        <fullName evidence="1">Uncharacterized protein</fullName>
    </submittedName>
</protein>
<dbReference type="EMBL" id="JAAXQQ010000010">
    <property type="protein sequence ID" value="MBY3067058.1"/>
    <property type="molecule type" value="Genomic_DNA"/>
</dbReference>
<evidence type="ECO:0000313" key="2">
    <source>
        <dbReference type="Proteomes" id="UP000758022"/>
    </source>
</evidence>
<dbReference type="SUPFAM" id="SSF48019">
    <property type="entry name" value="post-AAA+ oligomerization domain-like"/>
    <property type="match status" value="1"/>
</dbReference>
<comment type="caution">
    <text evidence="1">The sequence shown here is derived from an EMBL/GenBank/DDBJ whole genome shotgun (WGS) entry which is preliminary data.</text>
</comment>
<reference evidence="1" key="1">
    <citation type="submission" date="2020-04" db="EMBL/GenBank/DDBJ databases">
        <title>Global-level population genomics supports evidence of horizontal gene transfer on evolution of Rhizobia in Lentils.</title>
        <authorList>
            <person name="Gai Y."/>
            <person name="Cook D."/>
            <person name="Riely B."/>
        </authorList>
    </citation>
    <scope>NUCLEOTIDE SEQUENCE</scope>
    <source>
        <strain evidence="1">TLR9</strain>
    </source>
</reference>
<dbReference type="GO" id="GO:0006260">
    <property type="term" value="P:DNA replication"/>
    <property type="evidence" value="ECO:0007669"/>
    <property type="project" value="InterPro"/>
</dbReference>
<dbReference type="GO" id="GO:0003677">
    <property type="term" value="F:DNA binding"/>
    <property type="evidence" value="ECO:0007669"/>
    <property type="project" value="InterPro"/>
</dbReference>